<feature type="compositionally biased region" description="Pro residues" evidence="10">
    <location>
        <begin position="10"/>
        <end position="20"/>
    </location>
</feature>
<evidence type="ECO:0000256" key="6">
    <source>
        <dbReference type="ARBA" id="ARBA00023306"/>
    </source>
</evidence>
<evidence type="ECO:0000256" key="4">
    <source>
        <dbReference type="ARBA" id="ARBA00022776"/>
    </source>
</evidence>
<feature type="coiled-coil region" evidence="9">
    <location>
        <begin position="204"/>
        <end position="342"/>
    </location>
</feature>
<dbReference type="OrthoDB" id="7459479at2759"/>
<dbReference type="GO" id="GO:0031262">
    <property type="term" value="C:Ndc80 complex"/>
    <property type="evidence" value="ECO:0007669"/>
    <property type="project" value="UniProtKB-UniRule"/>
</dbReference>
<organism evidence="12 13">
    <name type="scientific">Rosa chinensis</name>
    <name type="common">China rose</name>
    <dbReference type="NCBI Taxonomy" id="74649"/>
    <lineage>
        <taxon>Eukaryota</taxon>
        <taxon>Viridiplantae</taxon>
        <taxon>Streptophyta</taxon>
        <taxon>Embryophyta</taxon>
        <taxon>Tracheophyta</taxon>
        <taxon>Spermatophyta</taxon>
        <taxon>Magnoliopsida</taxon>
        <taxon>eudicotyledons</taxon>
        <taxon>Gunneridae</taxon>
        <taxon>Pentapetalae</taxon>
        <taxon>rosids</taxon>
        <taxon>fabids</taxon>
        <taxon>Rosales</taxon>
        <taxon>Rosaceae</taxon>
        <taxon>Rosoideae</taxon>
        <taxon>Rosoideae incertae sedis</taxon>
        <taxon>Rosa</taxon>
    </lineage>
</organism>
<dbReference type="PANTHER" id="PTHR46681">
    <property type="entry name" value="KINETOCHORE PROTEIN NDC80 HOMOLOG"/>
    <property type="match status" value="1"/>
</dbReference>
<feature type="region of interest" description="Disordered" evidence="10">
    <location>
        <begin position="1"/>
        <end position="47"/>
    </location>
</feature>
<keyword evidence="7 8" id="KW-0137">Centromere</keyword>
<keyword evidence="2 8" id="KW-0158">Chromosome</keyword>
<evidence type="ECO:0000256" key="7">
    <source>
        <dbReference type="ARBA" id="ARBA00023328"/>
    </source>
</evidence>
<evidence type="ECO:0000256" key="2">
    <source>
        <dbReference type="ARBA" id="ARBA00022454"/>
    </source>
</evidence>
<sequence>MRGSRRPKPSMNPRPPPPSTPLEHFRHRDSDASFASSRPSSIGIGGGPGGSIANVDLYKDRSYQQSALSAINSYLSSHSVQVFLKFPIPPAREITEALKFLVARLDWPSPKLEDDLPVILKSLKCPFKLNKSMIRNPTVNSHQWPNLLAVIHWLFQLVRYNDHLEQNSEAFLDNNPVGQYTLQSYLHYIRGQDDEAEEVDREFVGKFERQRDESEEQLKVLQQHATELEAEVEALRSEPSPKEALEREKSMLEEDVSKFHEMIENLDKNVKKLQKVLEEKEKALEAKREEKKRILQENEELKKRVESQSFNERDVERMKRELQAVERDIGEAELARNVWEEKVWELDNTLSPKVKELEALAMECNQVMRRLKLCNGFQYVLNPKGSTPAEVMGVDYKSTLKPALDSYSQKIKKDSVETLDGLILLQHQSSALSADIEEKRNDISTLQSRLDEVEAQLNSLRKETQDYTHRCEEEARNMMDEVKKEAHDMNIVEREAAEILKTSKLKLQEVTKQTEEETQRCACELVAIIDSVSKYKEHVQSKIEEMNRDVSDTAAMLSDIHKGSLQYQYSFPFDSSQRSESTEASKVYQLQ</sequence>
<dbReference type="InterPro" id="IPR038273">
    <property type="entry name" value="Ndc80_sf"/>
</dbReference>
<evidence type="ECO:0000256" key="1">
    <source>
        <dbReference type="ARBA" id="ARBA00007050"/>
    </source>
</evidence>
<gene>
    <name evidence="12" type="ORF">RchiOBHm_Chr5g0046031</name>
</gene>
<dbReference type="GO" id="GO:0051301">
    <property type="term" value="P:cell division"/>
    <property type="evidence" value="ECO:0007669"/>
    <property type="project" value="UniProtKB-UniRule"/>
</dbReference>
<comment type="function">
    <text evidence="8">Acts as a component of the essential kinetochore-associated NDC80 complex, which is required for chromosome segregation and spindle checkpoint activity.</text>
</comment>
<keyword evidence="8" id="KW-0539">Nucleus</keyword>
<keyword evidence="8" id="KW-0995">Kinetochore</keyword>
<dbReference type="STRING" id="74649.A0A2P6QE11"/>
<dbReference type="PANTHER" id="PTHR46681:SF1">
    <property type="entry name" value="KINETOCHORE PROTEIN NDC80 HOMOLOG"/>
    <property type="match status" value="1"/>
</dbReference>
<keyword evidence="5 9" id="KW-0175">Coiled coil</keyword>
<reference evidence="12 13" key="1">
    <citation type="journal article" date="2018" name="Nat. Genet.">
        <title>The Rosa genome provides new insights in the design of modern roses.</title>
        <authorList>
            <person name="Bendahmane M."/>
        </authorList>
    </citation>
    <scope>NUCLEOTIDE SEQUENCE [LARGE SCALE GENOMIC DNA]</scope>
    <source>
        <strain evidence="13">cv. Old Blush</strain>
    </source>
</reference>
<comment type="caution">
    <text evidence="12">The sequence shown here is derived from an EMBL/GenBank/DDBJ whole genome shotgun (WGS) entry which is preliminary data.</text>
</comment>
<evidence type="ECO:0000256" key="10">
    <source>
        <dbReference type="SAM" id="MobiDB-lite"/>
    </source>
</evidence>
<dbReference type="GO" id="GO:0051315">
    <property type="term" value="P:attachment of mitotic spindle microtubules to kinetochore"/>
    <property type="evidence" value="ECO:0007669"/>
    <property type="project" value="UniProtKB-UniRule"/>
</dbReference>
<evidence type="ECO:0000256" key="5">
    <source>
        <dbReference type="ARBA" id="ARBA00023054"/>
    </source>
</evidence>
<evidence type="ECO:0000256" key="9">
    <source>
        <dbReference type="SAM" id="Coils"/>
    </source>
</evidence>
<dbReference type="EMBL" id="PDCK01000043">
    <property type="protein sequence ID" value="PRQ32406.1"/>
    <property type="molecule type" value="Genomic_DNA"/>
</dbReference>
<feature type="domain" description="Kinetochore protein Ndc80 CH" evidence="11">
    <location>
        <begin position="59"/>
        <end position="163"/>
    </location>
</feature>
<name>A0A2P6QE11_ROSCH</name>
<dbReference type="InterPro" id="IPR055260">
    <property type="entry name" value="Ndc80_CH"/>
</dbReference>
<dbReference type="Gene3D" id="6.10.250.1950">
    <property type="match status" value="1"/>
</dbReference>
<dbReference type="Pfam" id="PF03801">
    <property type="entry name" value="Ndc80_HEC"/>
    <property type="match status" value="1"/>
</dbReference>
<dbReference type="Gramene" id="PRQ32406">
    <property type="protein sequence ID" value="PRQ32406"/>
    <property type="gene ID" value="RchiOBHm_Chr5g0046031"/>
</dbReference>
<evidence type="ECO:0000256" key="8">
    <source>
        <dbReference type="RuleBase" id="RU368072"/>
    </source>
</evidence>
<evidence type="ECO:0000259" key="11">
    <source>
        <dbReference type="Pfam" id="PF03801"/>
    </source>
</evidence>
<keyword evidence="3 8" id="KW-0132">Cell division</keyword>
<dbReference type="Proteomes" id="UP000238479">
    <property type="component" value="Chromosome 5"/>
</dbReference>
<evidence type="ECO:0000313" key="13">
    <source>
        <dbReference type="Proteomes" id="UP000238479"/>
    </source>
</evidence>
<comment type="subcellular location">
    <subcellularLocation>
        <location evidence="8">Chromosome</location>
        <location evidence="8">Centromere</location>
        <location evidence="8">Kinetochore</location>
    </subcellularLocation>
    <subcellularLocation>
        <location evidence="8">Nucleus</location>
    </subcellularLocation>
</comment>
<keyword evidence="4 8" id="KW-0498">Mitosis</keyword>
<dbReference type="AlphaFoldDB" id="A0A2P6QE11"/>
<dbReference type="GO" id="GO:0005634">
    <property type="term" value="C:nucleus"/>
    <property type="evidence" value="ECO:0007669"/>
    <property type="project" value="UniProtKB-SubCell"/>
</dbReference>
<comment type="similarity">
    <text evidence="1 8">Belongs to the NDC80/HEC1 family.</text>
</comment>
<keyword evidence="6 8" id="KW-0131">Cell cycle</keyword>
<protein>
    <recommendedName>
        <fullName evidence="8">Kinetochore protein NDC80</fullName>
    </recommendedName>
</protein>
<comment type="subunit">
    <text evidence="8">Component of the NDC80 complex.</text>
</comment>
<dbReference type="OMA" id="PSHKFQK"/>
<proteinExistence type="inferred from homology"/>
<feature type="coiled-coil region" evidence="9">
    <location>
        <begin position="436"/>
        <end position="477"/>
    </location>
</feature>
<evidence type="ECO:0000313" key="12">
    <source>
        <dbReference type="EMBL" id="PRQ32406.1"/>
    </source>
</evidence>
<dbReference type="InterPro" id="IPR055307">
    <property type="entry name" value="NDC80_plants"/>
</dbReference>
<dbReference type="Gene3D" id="1.10.418.30">
    <property type="entry name" value="Ncd80 complex, Ncd80 subunit"/>
    <property type="match status" value="1"/>
</dbReference>
<feature type="compositionally biased region" description="Low complexity" evidence="10">
    <location>
        <begin position="32"/>
        <end position="42"/>
    </location>
</feature>
<keyword evidence="13" id="KW-1185">Reference proteome</keyword>
<accession>A0A2P6QE11</accession>
<evidence type="ECO:0000256" key="3">
    <source>
        <dbReference type="ARBA" id="ARBA00022618"/>
    </source>
</evidence>